<dbReference type="Proteomes" id="UP001204320">
    <property type="component" value="Unassembled WGS sequence"/>
</dbReference>
<name>A0ABT1Z5Z3_9ACTN</name>
<dbReference type="RefSeq" id="WP_258498414.1">
    <property type="nucleotide sequence ID" value="NZ_JANSKA010000001.1"/>
</dbReference>
<dbReference type="PANTHER" id="PTHR10443">
    <property type="entry name" value="MICROSOMAL DIPEPTIDASE"/>
    <property type="match status" value="1"/>
</dbReference>
<accession>A0ABT1Z5Z3</accession>
<evidence type="ECO:0000313" key="2">
    <source>
        <dbReference type="Proteomes" id="UP001204320"/>
    </source>
</evidence>
<dbReference type="PROSITE" id="PS51365">
    <property type="entry name" value="RENAL_DIPEPTIDASE_2"/>
    <property type="match status" value="1"/>
</dbReference>
<dbReference type="Gene3D" id="3.20.20.140">
    <property type="entry name" value="Metal-dependent hydrolases"/>
    <property type="match status" value="1"/>
</dbReference>
<sequence>MRYFDNHADTLTELPEGESLYENHNDVDLRRTSSFADTYTQVFALWRDMASIDSKQVDEEFERVYARACSLVKAQAERIELVKDAEGMRAAHESGRAAAFLSLEDASFAGSHVSDAYDMGVRFCMLAWNYQNQYACGAACDQRSGLTCEGRGLVRTLVGQGMVMDVSHLSDAGVEDLLSLVDGPIVASHSNARAVRDVPRNLPDAFIAEIARRGGVIGLNLFAPFVGDVPTIDDVLRHADHIMEVGGEDVLVMGADFDGCDGLFPEGIKGVQSIPVLRAAFADSFGEELAEKILYQNSEGFIERVL</sequence>
<dbReference type="SUPFAM" id="SSF51556">
    <property type="entry name" value="Metallo-dependent hydrolases"/>
    <property type="match status" value="1"/>
</dbReference>
<reference evidence="1 2" key="1">
    <citation type="submission" date="2022-08" db="EMBL/GenBank/DDBJ databases">
        <title>Tractidigestivibacter montrealensis type strain KD21.</title>
        <authorList>
            <person name="Diop K."/>
            <person name="Richard C."/>
            <person name="Routy B."/>
        </authorList>
    </citation>
    <scope>NUCLEOTIDE SEQUENCE [LARGE SCALE GENOMIC DNA]</scope>
    <source>
        <strain evidence="1 2">KD21</strain>
    </source>
</reference>
<comment type="caution">
    <text evidence="1">The sequence shown here is derived from an EMBL/GenBank/DDBJ whole genome shotgun (WGS) entry which is preliminary data.</text>
</comment>
<dbReference type="InterPro" id="IPR008257">
    <property type="entry name" value="Pept_M19"/>
</dbReference>
<dbReference type="PANTHER" id="PTHR10443:SF12">
    <property type="entry name" value="DIPEPTIDASE"/>
    <property type="match status" value="1"/>
</dbReference>
<dbReference type="InterPro" id="IPR032466">
    <property type="entry name" value="Metal_Hydrolase"/>
</dbReference>
<protein>
    <submittedName>
        <fullName evidence="1">Dipeptidase</fullName>
    </submittedName>
</protein>
<gene>
    <name evidence="1" type="ORF">NVS32_01415</name>
</gene>
<keyword evidence="2" id="KW-1185">Reference proteome</keyword>
<dbReference type="Pfam" id="PF01244">
    <property type="entry name" value="Peptidase_M19"/>
    <property type="match status" value="1"/>
</dbReference>
<organism evidence="1 2">
    <name type="scientific">Tractidigestivibacter montrealensis</name>
    <dbReference type="NCBI Taxonomy" id="2972466"/>
    <lineage>
        <taxon>Bacteria</taxon>
        <taxon>Bacillati</taxon>
        <taxon>Actinomycetota</taxon>
        <taxon>Coriobacteriia</taxon>
        <taxon>Coriobacteriales</taxon>
        <taxon>Atopobiaceae</taxon>
        <taxon>Tractidigestivibacter</taxon>
    </lineage>
</organism>
<dbReference type="EMBL" id="JANSKA010000001">
    <property type="protein sequence ID" value="MCR9035620.1"/>
    <property type="molecule type" value="Genomic_DNA"/>
</dbReference>
<proteinExistence type="predicted"/>
<evidence type="ECO:0000313" key="1">
    <source>
        <dbReference type="EMBL" id="MCR9035620.1"/>
    </source>
</evidence>